<dbReference type="Proteomes" id="UP000095287">
    <property type="component" value="Unplaced"/>
</dbReference>
<sequence>MEAEKRKCNKEEKEGAKQSVCGGKEAQWAPENLHDQDDAFIVMATFCTNLCELHPFLRIIFQGLMYYNLIKSFPQ</sequence>
<keyword evidence="2" id="KW-1185">Reference proteome</keyword>
<organism evidence="2 3">
    <name type="scientific">Steinernema glaseri</name>
    <dbReference type="NCBI Taxonomy" id="37863"/>
    <lineage>
        <taxon>Eukaryota</taxon>
        <taxon>Metazoa</taxon>
        <taxon>Ecdysozoa</taxon>
        <taxon>Nematoda</taxon>
        <taxon>Chromadorea</taxon>
        <taxon>Rhabditida</taxon>
        <taxon>Tylenchina</taxon>
        <taxon>Panagrolaimomorpha</taxon>
        <taxon>Strongyloidoidea</taxon>
        <taxon>Steinernematidae</taxon>
        <taxon>Steinernema</taxon>
    </lineage>
</organism>
<name>A0A1I8A4P5_9BILA</name>
<protein>
    <submittedName>
        <fullName evidence="3">Ovule protein</fullName>
    </submittedName>
</protein>
<evidence type="ECO:0000313" key="2">
    <source>
        <dbReference type="Proteomes" id="UP000095287"/>
    </source>
</evidence>
<reference evidence="3" key="1">
    <citation type="submission" date="2016-11" db="UniProtKB">
        <authorList>
            <consortium name="WormBaseParasite"/>
        </authorList>
    </citation>
    <scope>IDENTIFICATION</scope>
</reference>
<dbReference type="WBParaSite" id="L893_g32829.t1">
    <property type="protein sequence ID" value="L893_g32829.t1"/>
    <property type="gene ID" value="L893_g32829"/>
</dbReference>
<evidence type="ECO:0000313" key="3">
    <source>
        <dbReference type="WBParaSite" id="L893_g32829.t1"/>
    </source>
</evidence>
<proteinExistence type="predicted"/>
<dbReference type="AlphaFoldDB" id="A0A1I8A4P5"/>
<feature type="compositionally biased region" description="Basic and acidic residues" evidence="1">
    <location>
        <begin position="1"/>
        <end position="16"/>
    </location>
</feature>
<accession>A0A1I8A4P5</accession>
<feature type="region of interest" description="Disordered" evidence="1">
    <location>
        <begin position="1"/>
        <end position="22"/>
    </location>
</feature>
<evidence type="ECO:0000256" key="1">
    <source>
        <dbReference type="SAM" id="MobiDB-lite"/>
    </source>
</evidence>